<evidence type="ECO:0000313" key="8">
    <source>
        <dbReference type="Proteomes" id="UP000321638"/>
    </source>
</evidence>
<comment type="caution">
    <text evidence="7">The sequence shown here is derived from an EMBL/GenBank/DDBJ whole genome shotgun (WGS) entry which is preliminary data.</text>
</comment>
<name>A0A5C8PMZ7_9HYPH</name>
<protein>
    <submittedName>
        <fullName evidence="7">ABC transporter ATP-binding protein</fullName>
    </submittedName>
</protein>
<keyword evidence="8" id="KW-1185">Reference proteome</keyword>
<accession>A0A5C8PMZ7</accession>
<evidence type="ECO:0000313" key="7">
    <source>
        <dbReference type="EMBL" id="TXL75428.1"/>
    </source>
</evidence>
<dbReference type="Proteomes" id="UP000321638">
    <property type="component" value="Unassembled WGS sequence"/>
</dbReference>
<dbReference type="GO" id="GO:0015807">
    <property type="term" value="P:L-amino acid transport"/>
    <property type="evidence" value="ECO:0007669"/>
    <property type="project" value="TreeGrafter"/>
</dbReference>
<evidence type="ECO:0000256" key="5">
    <source>
        <dbReference type="ARBA" id="ARBA00022970"/>
    </source>
</evidence>
<dbReference type="GO" id="GO:0015658">
    <property type="term" value="F:branched-chain amino acid transmembrane transporter activity"/>
    <property type="evidence" value="ECO:0007669"/>
    <property type="project" value="TreeGrafter"/>
</dbReference>
<reference evidence="7 8" key="1">
    <citation type="submission" date="2019-06" db="EMBL/GenBank/DDBJ databases">
        <title>New taxonomy in bacterial strain CC-CFT640, isolated from vineyard.</title>
        <authorList>
            <person name="Lin S.-Y."/>
            <person name="Tsai C.-F."/>
            <person name="Young C.-C."/>
        </authorList>
    </citation>
    <scope>NUCLEOTIDE SEQUENCE [LARGE SCALE GENOMIC DNA]</scope>
    <source>
        <strain evidence="7 8">CC-CFT640</strain>
    </source>
</reference>
<comment type="similarity">
    <text evidence="1">Belongs to the ABC transporter superfamily.</text>
</comment>
<keyword evidence="4 7" id="KW-0067">ATP-binding</keyword>
<dbReference type="GO" id="GO:0016887">
    <property type="term" value="F:ATP hydrolysis activity"/>
    <property type="evidence" value="ECO:0007669"/>
    <property type="project" value="InterPro"/>
</dbReference>
<dbReference type="AlphaFoldDB" id="A0A5C8PMZ7"/>
<dbReference type="Gene3D" id="3.40.50.300">
    <property type="entry name" value="P-loop containing nucleotide triphosphate hydrolases"/>
    <property type="match status" value="1"/>
</dbReference>
<keyword evidence="2" id="KW-0813">Transport</keyword>
<dbReference type="InterPro" id="IPR052156">
    <property type="entry name" value="BCAA_Transport_ATP-bd_LivF"/>
</dbReference>
<dbReference type="EMBL" id="VDUZ01000014">
    <property type="protein sequence ID" value="TXL75428.1"/>
    <property type="molecule type" value="Genomic_DNA"/>
</dbReference>
<dbReference type="Pfam" id="PF00005">
    <property type="entry name" value="ABC_tran"/>
    <property type="match status" value="1"/>
</dbReference>
<dbReference type="InterPro" id="IPR017871">
    <property type="entry name" value="ABC_transporter-like_CS"/>
</dbReference>
<evidence type="ECO:0000256" key="2">
    <source>
        <dbReference type="ARBA" id="ARBA00022448"/>
    </source>
</evidence>
<dbReference type="SMART" id="SM00382">
    <property type="entry name" value="AAA"/>
    <property type="match status" value="1"/>
</dbReference>
<dbReference type="CDD" id="cd03224">
    <property type="entry name" value="ABC_TM1139_LivF_branched"/>
    <property type="match status" value="1"/>
</dbReference>
<organism evidence="7 8">
    <name type="scientific">Vineibacter terrae</name>
    <dbReference type="NCBI Taxonomy" id="2586908"/>
    <lineage>
        <taxon>Bacteria</taxon>
        <taxon>Pseudomonadati</taxon>
        <taxon>Pseudomonadota</taxon>
        <taxon>Alphaproteobacteria</taxon>
        <taxon>Hyphomicrobiales</taxon>
        <taxon>Vineibacter</taxon>
    </lineage>
</organism>
<dbReference type="InterPro" id="IPR027417">
    <property type="entry name" value="P-loop_NTPase"/>
</dbReference>
<dbReference type="GO" id="GO:0005524">
    <property type="term" value="F:ATP binding"/>
    <property type="evidence" value="ECO:0007669"/>
    <property type="project" value="UniProtKB-KW"/>
</dbReference>
<dbReference type="InterPro" id="IPR003593">
    <property type="entry name" value="AAA+_ATPase"/>
</dbReference>
<dbReference type="SUPFAM" id="SSF52540">
    <property type="entry name" value="P-loop containing nucleoside triphosphate hydrolases"/>
    <property type="match status" value="1"/>
</dbReference>
<keyword evidence="3" id="KW-0547">Nucleotide-binding</keyword>
<sequence>MTTPLLEIRDLVAGYHRDLPIVTGASLSVAAAEVVALLGPNGAGKSTLMKAVSGLVLVMGGSIRLDGTELVGMPTHQAIAAGIGYVPQVQNVFVTLTIEENLRAGGFAAPRTVRARIAEAYERFPMLAQKRRNLGGELSGGQRQVLAIARALMTQPRLLLLDEPSAGLSPKAAQEVFAAVRGIAAGGVGVLMVEQNVKAGLAASDRGIVLVQGRPVLDGPAASLAGDPRLPRAFLGEQVFAA</sequence>
<dbReference type="PANTHER" id="PTHR43820">
    <property type="entry name" value="HIGH-AFFINITY BRANCHED-CHAIN AMINO ACID TRANSPORT ATP-BINDING PROTEIN LIVF"/>
    <property type="match status" value="1"/>
</dbReference>
<gene>
    <name evidence="7" type="ORF">FHP25_14395</name>
</gene>
<proteinExistence type="inferred from homology"/>
<evidence type="ECO:0000256" key="4">
    <source>
        <dbReference type="ARBA" id="ARBA00022840"/>
    </source>
</evidence>
<evidence type="ECO:0000256" key="1">
    <source>
        <dbReference type="ARBA" id="ARBA00005417"/>
    </source>
</evidence>
<feature type="domain" description="ABC transporter" evidence="6">
    <location>
        <begin position="6"/>
        <end position="237"/>
    </location>
</feature>
<dbReference type="RefSeq" id="WP_147847641.1">
    <property type="nucleotide sequence ID" value="NZ_VDUZ01000014.1"/>
</dbReference>
<evidence type="ECO:0000259" key="6">
    <source>
        <dbReference type="PROSITE" id="PS50893"/>
    </source>
</evidence>
<dbReference type="InterPro" id="IPR003439">
    <property type="entry name" value="ABC_transporter-like_ATP-bd"/>
</dbReference>
<dbReference type="PANTHER" id="PTHR43820:SF4">
    <property type="entry name" value="HIGH-AFFINITY BRANCHED-CHAIN AMINO ACID TRANSPORT ATP-BINDING PROTEIN LIVF"/>
    <property type="match status" value="1"/>
</dbReference>
<dbReference type="PROSITE" id="PS00211">
    <property type="entry name" value="ABC_TRANSPORTER_1"/>
    <property type="match status" value="1"/>
</dbReference>
<dbReference type="PROSITE" id="PS50893">
    <property type="entry name" value="ABC_TRANSPORTER_2"/>
    <property type="match status" value="1"/>
</dbReference>
<dbReference type="OrthoDB" id="9775250at2"/>
<keyword evidence="5" id="KW-0029">Amino-acid transport</keyword>
<evidence type="ECO:0000256" key="3">
    <source>
        <dbReference type="ARBA" id="ARBA00022741"/>
    </source>
</evidence>